<evidence type="ECO:0000256" key="2">
    <source>
        <dbReference type="ARBA" id="ARBA00013050"/>
    </source>
</evidence>
<dbReference type="Pfam" id="PF01039">
    <property type="entry name" value="Carboxyl_trans"/>
    <property type="match status" value="1"/>
</dbReference>
<dbReference type="SUPFAM" id="SSF52096">
    <property type="entry name" value="ClpP/crotonase"/>
    <property type="match status" value="2"/>
</dbReference>
<gene>
    <name evidence="10" type="ORF">EC973_004417</name>
</gene>
<evidence type="ECO:0000256" key="3">
    <source>
        <dbReference type="ARBA" id="ARBA00038567"/>
    </source>
</evidence>
<name>A0A8H7BXL2_9FUNG</name>
<comment type="pathway">
    <text evidence="1">Metabolic intermediate metabolism; propanoyl-CoA degradation; succinyl-CoA from propanoyl-CoA: step 1/3.</text>
</comment>
<dbReference type="EMBL" id="JABAYA010000025">
    <property type="protein sequence ID" value="KAF7729438.1"/>
    <property type="molecule type" value="Genomic_DNA"/>
</dbReference>
<comment type="catalytic activity">
    <reaction evidence="7">
        <text>propanoyl-CoA + hydrogencarbonate + ATP = (S)-methylmalonyl-CoA + ADP + phosphate + H(+)</text>
        <dbReference type="Rhea" id="RHEA:23720"/>
        <dbReference type="ChEBI" id="CHEBI:15378"/>
        <dbReference type="ChEBI" id="CHEBI:17544"/>
        <dbReference type="ChEBI" id="CHEBI:30616"/>
        <dbReference type="ChEBI" id="CHEBI:43474"/>
        <dbReference type="ChEBI" id="CHEBI:57327"/>
        <dbReference type="ChEBI" id="CHEBI:57392"/>
        <dbReference type="ChEBI" id="CHEBI:456216"/>
        <dbReference type="EC" id="6.4.1.3"/>
    </reaction>
    <physiologicalReaction direction="left-to-right" evidence="7">
        <dbReference type="Rhea" id="RHEA:23721"/>
    </physiologicalReaction>
</comment>
<dbReference type="GO" id="GO:0005739">
    <property type="term" value="C:mitochondrion"/>
    <property type="evidence" value="ECO:0007669"/>
    <property type="project" value="TreeGrafter"/>
</dbReference>
<evidence type="ECO:0000256" key="1">
    <source>
        <dbReference type="ARBA" id="ARBA00005060"/>
    </source>
</evidence>
<dbReference type="PROSITE" id="PS50980">
    <property type="entry name" value="COA_CT_NTER"/>
    <property type="match status" value="1"/>
</dbReference>
<dbReference type="PROSITE" id="PS50989">
    <property type="entry name" value="COA_CT_CTER"/>
    <property type="match status" value="1"/>
</dbReference>
<reference evidence="10" key="1">
    <citation type="submission" date="2020-01" db="EMBL/GenBank/DDBJ databases">
        <title>Genome Sequencing of Three Apophysomyces-Like Fungal Strains Confirms a Novel Fungal Genus in the Mucoromycota with divergent Burkholderia-like Endosymbiotic Bacteria.</title>
        <authorList>
            <person name="Stajich J.E."/>
            <person name="Macias A.M."/>
            <person name="Carter-House D."/>
            <person name="Lovett B."/>
            <person name="Kasson L.R."/>
            <person name="Berry K."/>
            <person name="Grigoriev I."/>
            <person name="Chang Y."/>
            <person name="Spatafora J."/>
            <person name="Kasson M.T."/>
        </authorList>
    </citation>
    <scope>NUCLEOTIDE SEQUENCE</scope>
    <source>
        <strain evidence="10">NRRL A-21654</strain>
    </source>
</reference>
<dbReference type="PANTHER" id="PTHR43842">
    <property type="entry name" value="PROPIONYL-COA CARBOXYLASE BETA CHAIN"/>
    <property type="match status" value="1"/>
</dbReference>
<feature type="domain" description="CoA carboxyltransferase N-terminal" evidence="8">
    <location>
        <begin position="1"/>
        <end position="94"/>
    </location>
</feature>
<comment type="catalytic activity">
    <reaction evidence="6">
        <text>butanoyl-CoA + hydrogencarbonate + ATP = (2S)-ethylmalonyl-CoA + ADP + phosphate + H(+)</text>
        <dbReference type="Rhea" id="RHEA:59520"/>
        <dbReference type="ChEBI" id="CHEBI:15378"/>
        <dbReference type="ChEBI" id="CHEBI:17544"/>
        <dbReference type="ChEBI" id="CHEBI:30616"/>
        <dbReference type="ChEBI" id="CHEBI:43474"/>
        <dbReference type="ChEBI" id="CHEBI:57371"/>
        <dbReference type="ChEBI" id="CHEBI:60909"/>
        <dbReference type="ChEBI" id="CHEBI:456216"/>
    </reaction>
    <physiologicalReaction direction="left-to-right" evidence="6">
        <dbReference type="Rhea" id="RHEA:59521"/>
    </physiologicalReaction>
</comment>
<dbReference type="InterPro" id="IPR051047">
    <property type="entry name" value="AccD/PCCB"/>
</dbReference>
<dbReference type="EC" id="6.4.1.3" evidence="2"/>
<dbReference type="InterPro" id="IPR011762">
    <property type="entry name" value="COA_CT_N"/>
</dbReference>
<organism evidence="10 11">
    <name type="scientific">Apophysomyces ossiformis</name>
    <dbReference type="NCBI Taxonomy" id="679940"/>
    <lineage>
        <taxon>Eukaryota</taxon>
        <taxon>Fungi</taxon>
        <taxon>Fungi incertae sedis</taxon>
        <taxon>Mucoromycota</taxon>
        <taxon>Mucoromycotina</taxon>
        <taxon>Mucoromycetes</taxon>
        <taxon>Mucorales</taxon>
        <taxon>Mucorineae</taxon>
        <taxon>Mucoraceae</taxon>
        <taxon>Apophysomyces</taxon>
    </lineage>
</organism>
<dbReference type="AlphaFoldDB" id="A0A8H7BXL2"/>
<evidence type="ECO:0000256" key="6">
    <source>
        <dbReference type="ARBA" id="ARBA00048208"/>
    </source>
</evidence>
<evidence type="ECO:0000259" key="8">
    <source>
        <dbReference type="PROSITE" id="PS50980"/>
    </source>
</evidence>
<dbReference type="InterPro" id="IPR029045">
    <property type="entry name" value="ClpP/crotonase-like_dom_sf"/>
</dbReference>
<accession>A0A8H7BXL2</accession>
<evidence type="ECO:0000256" key="7">
    <source>
        <dbReference type="ARBA" id="ARBA00049495"/>
    </source>
</evidence>
<evidence type="ECO:0000313" key="10">
    <source>
        <dbReference type="EMBL" id="KAF7729438.1"/>
    </source>
</evidence>
<evidence type="ECO:0000256" key="5">
    <source>
        <dbReference type="ARBA" id="ARBA00042797"/>
    </source>
</evidence>
<keyword evidence="11" id="KW-1185">Reference proteome</keyword>
<dbReference type="InterPro" id="IPR034733">
    <property type="entry name" value="AcCoA_carboxyl_beta"/>
</dbReference>
<dbReference type="InterPro" id="IPR011763">
    <property type="entry name" value="COA_CT_C"/>
</dbReference>
<comment type="caution">
    <text evidence="10">The sequence shown here is derived from an EMBL/GenBank/DDBJ whole genome shotgun (WGS) entry which is preliminary data.</text>
</comment>
<evidence type="ECO:0000256" key="4">
    <source>
        <dbReference type="ARBA" id="ARBA00041138"/>
    </source>
</evidence>
<dbReference type="GO" id="GO:0004658">
    <property type="term" value="F:propionyl-CoA carboxylase activity"/>
    <property type="evidence" value="ECO:0007669"/>
    <property type="project" value="UniProtKB-EC"/>
</dbReference>
<dbReference type="Proteomes" id="UP000605846">
    <property type="component" value="Unassembled WGS sequence"/>
</dbReference>
<dbReference type="OrthoDB" id="439921at2759"/>
<comment type="subunit">
    <text evidence="3">The holoenzyme is a dodecamer composed of 6 PCCA/alpha subunits and 6 PCCB/beta subunits.</text>
</comment>
<dbReference type="PANTHER" id="PTHR43842:SF2">
    <property type="entry name" value="PROPIONYL-COA CARBOXYLASE BETA CHAIN, MITOCHONDRIAL"/>
    <property type="match status" value="1"/>
</dbReference>
<dbReference type="Gene3D" id="3.90.226.10">
    <property type="entry name" value="2-enoyl-CoA Hydratase, Chain A, domain 1"/>
    <property type="match status" value="2"/>
</dbReference>
<proteinExistence type="predicted"/>
<feature type="domain" description="CoA carboxyltransferase C-terminal" evidence="9">
    <location>
        <begin position="98"/>
        <end position="353"/>
    </location>
</feature>
<protein>
    <recommendedName>
        <fullName evidence="4">Propionyl-CoA carboxylase beta chain, mitochondrial</fullName>
        <ecNumber evidence="2">6.4.1.3</ecNumber>
    </recommendedName>
    <alternativeName>
        <fullName evidence="5">Propanoyl-CoA:carbon dioxide ligase subunit beta</fullName>
    </alternativeName>
</protein>
<evidence type="ECO:0000313" key="11">
    <source>
        <dbReference type="Proteomes" id="UP000605846"/>
    </source>
</evidence>
<sequence length="363" mass="40044">MGPCAGGAVYSPALTDFTFMVRNTSHMFVTGPEVVKAVTNEHVSQEILGGASIHTRKTGVAHAAYANDMVALQRMRDFFDYLPLSNRDTVPVRPCDDPVDRQDMALDSVIPGQSNIAYDMHEVIDRVSEETRKKNKKLNGKGKSFKVLDWHSFFEIHADYARNILVGLGRLNGGTVGVVANQPLVSSGALDIDASVKAARFIRFCDAFNIPLVTFVDVPGFMPGTAQEHAGVIRHGAKLLYAYSEATVPKLTVITRKAYGGAYIVMSSKHLRGDYNVAWPSAEIAVMGAAGAVEIIFRQHPDKAKMEKEYHDNFATPLSAARRGYLDDIIEPRTTRTRLIEQLEMLKTKSLQNPWKKHGSIPL</sequence>
<evidence type="ECO:0000259" key="9">
    <source>
        <dbReference type="PROSITE" id="PS50989"/>
    </source>
</evidence>